<accession>A0A9P7E1S0</accession>
<dbReference type="EMBL" id="JABBWG010000037">
    <property type="protein sequence ID" value="KAG1808699.1"/>
    <property type="molecule type" value="Genomic_DNA"/>
</dbReference>
<evidence type="ECO:0008006" key="4">
    <source>
        <dbReference type="Google" id="ProtNLM"/>
    </source>
</evidence>
<feature type="signal peptide" evidence="1">
    <location>
        <begin position="1"/>
        <end position="34"/>
    </location>
</feature>
<dbReference type="PROSITE" id="PS51257">
    <property type="entry name" value="PROKAR_LIPOPROTEIN"/>
    <property type="match status" value="1"/>
</dbReference>
<keyword evidence="1" id="KW-0732">Signal</keyword>
<dbReference type="Proteomes" id="UP000807769">
    <property type="component" value="Unassembled WGS sequence"/>
</dbReference>
<dbReference type="RefSeq" id="XP_041188792.1">
    <property type="nucleotide sequence ID" value="XM_041343738.1"/>
</dbReference>
<keyword evidence="3" id="KW-1185">Reference proteome</keyword>
<reference evidence="2" key="1">
    <citation type="journal article" date="2020" name="New Phytol.">
        <title>Comparative genomics reveals dynamic genome evolution in host specialist ectomycorrhizal fungi.</title>
        <authorList>
            <person name="Lofgren L.A."/>
            <person name="Nguyen N.H."/>
            <person name="Vilgalys R."/>
            <person name="Ruytinx J."/>
            <person name="Liao H.L."/>
            <person name="Branco S."/>
            <person name="Kuo A."/>
            <person name="LaButti K."/>
            <person name="Lipzen A."/>
            <person name="Andreopoulos W."/>
            <person name="Pangilinan J."/>
            <person name="Riley R."/>
            <person name="Hundley H."/>
            <person name="Na H."/>
            <person name="Barry K."/>
            <person name="Grigoriev I.V."/>
            <person name="Stajich J.E."/>
            <person name="Kennedy P.G."/>
        </authorList>
    </citation>
    <scope>NUCLEOTIDE SEQUENCE</scope>
    <source>
        <strain evidence="2">MN1</strain>
    </source>
</reference>
<comment type="caution">
    <text evidence="2">The sequence shown here is derived from an EMBL/GenBank/DDBJ whole genome shotgun (WGS) entry which is preliminary data.</text>
</comment>
<sequence length="137" mass="14840">MCMHRLSAPSRSSAYYLCALGSLLLACVVRFSPCLYSSFCNCAPPFPMCLVGSNNTDLVCSVSVSCHQELASLRLCAMTEAQHCGYTVTVLSLLFTSQDSTASRHPVSGMTPSMTQSIRTKYSHTVSMFQQQNCACA</sequence>
<organism evidence="2 3">
    <name type="scientific">Suillus subaureus</name>
    <dbReference type="NCBI Taxonomy" id="48587"/>
    <lineage>
        <taxon>Eukaryota</taxon>
        <taxon>Fungi</taxon>
        <taxon>Dikarya</taxon>
        <taxon>Basidiomycota</taxon>
        <taxon>Agaricomycotina</taxon>
        <taxon>Agaricomycetes</taxon>
        <taxon>Agaricomycetidae</taxon>
        <taxon>Boletales</taxon>
        <taxon>Suillineae</taxon>
        <taxon>Suillaceae</taxon>
        <taxon>Suillus</taxon>
    </lineage>
</organism>
<evidence type="ECO:0000256" key="1">
    <source>
        <dbReference type="SAM" id="SignalP"/>
    </source>
</evidence>
<dbReference type="AlphaFoldDB" id="A0A9P7E1S0"/>
<dbReference type="OrthoDB" id="10548188at2759"/>
<evidence type="ECO:0000313" key="3">
    <source>
        <dbReference type="Proteomes" id="UP000807769"/>
    </source>
</evidence>
<gene>
    <name evidence="2" type="ORF">BJ212DRAFT_645905</name>
</gene>
<proteinExistence type="predicted"/>
<protein>
    <recommendedName>
        <fullName evidence="4">Secreted protein</fullName>
    </recommendedName>
</protein>
<feature type="chain" id="PRO_5040239623" description="Secreted protein" evidence="1">
    <location>
        <begin position="35"/>
        <end position="137"/>
    </location>
</feature>
<dbReference type="GeneID" id="64637754"/>
<name>A0A9P7E1S0_9AGAM</name>
<evidence type="ECO:0000313" key="2">
    <source>
        <dbReference type="EMBL" id="KAG1808699.1"/>
    </source>
</evidence>